<dbReference type="OrthoDB" id="8350938at2"/>
<accession>A0A1W2AJ44</accession>
<dbReference type="RefSeq" id="WP_084409336.1">
    <property type="nucleotide sequence ID" value="NZ_FWXR01000004.1"/>
</dbReference>
<dbReference type="EMBL" id="FWXR01000004">
    <property type="protein sequence ID" value="SMC60580.1"/>
    <property type="molecule type" value="Genomic_DNA"/>
</dbReference>
<name>A0A1W2AJ44_9HYPH</name>
<gene>
    <name evidence="1" type="ORF">SAMN06297251_104221</name>
</gene>
<reference evidence="1 2" key="1">
    <citation type="submission" date="2017-04" db="EMBL/GenBank/DDBJ databases">
        <authorList>
            <person name="Afonso C.L."/>
            <person name="Miller P.J."/>
            <person name="Scott M.A."/>
            <person name="Spackman E."/>
            <person name="Goraichik I."/>
            <person name="Dimitrov K.M."/>
            <person name="Suarez D.L."/>
            <person name="Swayne D.E."/>
        </authorList>
    </citation>
    <scope>NUCLEOTIDE SEQUENCE [LARGE SCALE GENOMIC DNA]</scope>
    <source>
        <strain evidence="1 2">CGMCC 1.10972</strain>
    </source>
</reference>
<evidence type="ECO:0000313" key="2">
    <source>
        <dbReference type="Proteomes" id="UP000192656"/>
    </source>
</evidence>
<dbReference type="AlphaFoldDB" id="A0A1W2AJ44"/>
<sequence>MKIDRYRGWLGELGILDRPWLILGSAPSPTLPAGVLADHARVDINNSGRTAEQMGLGRADLTFRAKAKPWSEHPNLDTHGLLWIHTKPRWYAKLKLRYRPHRHIESLEVLTPKVRERIVMAETALPVSEIGDLGKVTNGIAAACFGLACGVPSIVLAGISLTSGGHSYNQNNRARMQITEDRAVLKALAKRNDVSTTEAELAEETGLTLFRR</sequence>
<dbReference type="STRING" id="937218.SAMN06297251_104221"/>
<organism evidence="1 2">
    <name type="scientific">Fulvimarina manganoxydans</name>
    <dbReference type="NCBI Taxonomy" id="937218"/>
    <lineage>
        <taxon>Bacteria</taxon>
        <taxon>Pseudomonadati</taxon>
        <taxon>Pseudomonadota</taxon>
        <taxon>Alphaproteobacteria</taxon>
        <taxon>Hyphomicrobiales</taxon>
        <taxon>Aurantimonadaceae</taxon>
        <taxon>Fulvimarina</taxon>
    </lineage>
</organism>
<proteinExistence type="predicted"/>
<dbReference type="Proteomes" id="UP000192656">
    <property type="component" value="Unassembled WGS sequence"/>
</dbReference>
<keyword evidence="2" id="KW-1185">Reference proteome</keyword>
<evidence type="ECO:0000313" key="1">
    <source>
        <dbReference type="EMBL" id="SMC60580.1"/>
    </source>
</evidence>
<protein>
    <submittedName>
        <fullName evidence="1">Uncharacterized protein</fullName>
    </submittedName>
</protein>